<feature type="compositionally biased region" description="Low complexity" evidence="1">
    <location>
        <begin position="820"/>
        <end position="833"/>
    </location>
</feature>
<evidence type="ECO:0000313" key="4">
    <source>
        <dbReference type="Proteomes" id="UP000717328"/>
    </source>
</evidence>
<feature type="compositionally biased region" description="Basic and acidic residues" evidence="1">
    <location>
        <begin position="97"/>
        <end position="119"/>
    </location>
</feature>
<feature type="compositionally biased region" description="Basic and acidic residues" evidence="1">
    <location>
        <begin position="851"/>
        <end position="861"/>
    </location>
</feature>
<feature type="compositionally biased region" description="Low complexity" evidence="1">
    <location>
        <begin position="1035"/>
        <end position="1046"/>
    </location>
</feature>
<feature type="compositionally biased region" description="Basic and acidic residues" evidence="1">
    <location>
        <begin position="355"/>
        <end position="364"/>
    </location>
</feature>
<feature type="region of interest" description="Disordered" evidence="1">
    <location>
        <begin position="1009"/>
        <end position="1107"/>
    </location>
</feature>
<accession>A0A9P7GU80</accession>
<feature type="compositionally biased region" description="Low complexity" evidence="1">
    <location>
        <begin position="1097"/>
        <end position="1107"/>
    </location>
</feature>
<sequence length="1231" mass="130992">MASSIFGEKRTRSQLTIPDNLFQLPQGSPFKDARIALKNNLNSASPRDMIDEVVEETDDELLLSPLKAVPKVRTTKRSVSPSPEGEYARPESPSFGRETKRQRRDEDDNPKSKGGRSTEDGASVLVRSTHSRSLSQPEMAKKGTRKRSGTNSGTTTPSPTKPDSSTGIQSAKGRAQSVPLFPSSSSSNILHIDLRNPPPSPRRPRSRSPSKERELRIMSGPSITKLDTIIDESALCMNVEEDIAEASSARAPQNTLDNTAILPNTVTCSIDASGQSTLSKLPPPTEAVAIIHEPWTPDTEHAQLSPMSPLTPLPETPHPSKFNTNVGDRFMGIQWGSDINEEDEVSIPPQNLLKISEHPSKDKPITVPETEPLPYLKVTETRSSQSSSSADIGPMVASSSSTATKVHTTPNAAKKLTAPRSSKPAATATTGKHNAFTFMMANARENQEKDKAKTKGKGMAASSRAKSSIGGTSKTASGSKVAQKSEKIIRKEPPAAQATSLRSKMKPKPKPKPKPVSVPIVSDHDLEDRPPLSPRPLSPAHAFPRSRPSTPPIADVSMESITPALVADIPAALPKSLPSIELVIPSPIDSRASPEVIPESPQDERIPSPSKAVSLLNSVPHIETNQSLPDESIPPPAPHNIQDSTAPTAEHIVEELSTTKQSATTVQGPTKLTRTKSTTKLHISKRAPVIAPGNRITRSTSLRRNPGVPEVLKVLPNKSPGKALQPRKSVPSIEMMPSGSSTKLDEDTAYDTMASTSSLSDLPPEYSEPALPSGSPMKLDSPTKRTSKIPASSFARPTQSTAAKALSKSPVKPKPSNYRSITGSSLSNLSSALEKLHQPPPGRPNTSMGFNRDEPDNHLELKSTSQDDSAIVSLSGSGGENSTKEPSSKARVGSSHLVQRTLISGPRSSITGKSIFGNGTLMRGPGSFKVPGSSVKLGSRSIFGVGGAFSGATRARTLQKASRKTSLPSVMASPVKGGDTGDDIMDVGGDLDLHAGRLTIAADGLADQEVPLNDKGKGKDRTTDSRESTASRRVSLASKALSQSLSEKPKDSPGSMGPPATPKHKGRSTSSTYPSSKATTSPVGDPERSSPSTRSMSRGAVTGASSAAASRVPEGLKVLKDCVIFVDVRTDDGDEAGSLFVEMLQGVGARILTRVGQTCTHIVFKNGLMSTLNRYRLLRDPKPLVVGIAWVVECVEQRKRVDETKFLIDLDGVNVSGTNKVKFDLFDDLPI</sequence>
<dbReference type="PROSITE" id="PS50172">
    <property type="entry name" value="BRCT"/>
    <property type="match status" value="1"/>
</dbReference>
<protein>
    <recommendedName>
        <fullName evidence="2">BRCT domain-containing protein</fullName>
    </recommendedName>
</protein>
<keyword evidence="4" id="KW-1185">Reference proteome</keyword>
<feature type="region of interest" description="Disordered" evidence="1">
    <location>
        <begin position="712"/>
        <end position="910"/>
    </location>
</feature>
<feature type="compositionally biased region" description="Polar residues" evidence="1">
    <location>
        <begin position="397"/>
        <end position="411"/>
    </location>
</feature>
<dbReference type="SUPFAM" id="SSF52113">
    <property type="entry name" value="BRCT domain"/>
    <property type="match status" value="1"/>
</dbReference>
<dbReference type="Pfam" id="PF00533">
    <property type="entry name" value="BRCT"/>
    <property type="match status" value="1"/>
</dbReference>
<name>A0A9P7GU80_9AGAR</name>
<reference evidence="3" key="2">
    <citation type="submission" date="2021-10" db="EMBL/GenBank/DDBJ databases">
        <title>Phylogenomics reveals ancestral predisposition of the termite-cultivated fungus Termitomyces towards a domesticated lifestyle.</title>
        <authorList>
            <person name="Auxier B."/>
            <person name="Grum-Grzhimaylo A."/>
            <person name="Cardenas M.E."/>
            <person name="Lodge J.D."/>
            <person name="Laessoe T."/>
            <person name="Pedersen O."/>
            <person name="Smith M.E."/>
            <person name="Kuyper T.W."/>
            <person name="Franco-Molano E.A."/>
            <person name="Baroni T.J."/>
            <person name="Aanen D.K."/>
        </authorList>
    </citation>
    <scope>NUCLEOTIDE SEQUENCE</scope>
    <source>
        <strain evidence="3">D49</strain>
    </source>
</reference>
<dbReference type="InterPro" id="IPR036420">
    <property type="entry name" value="BRCT_dom_sf"/>
</dbReference>
<feature type="compositionally biased region" description="Polar residues" evidence="1">
    <location>
        <begin position="896"/>
        <end position="910"/>
    </location>
</feature>
<dbReference type="Proteomes" id="UP000717328">
    <property type="component" value="Unassembled WGS sequence"/>
</dbReference>
<feature type="compositionally biased region" description="Polar residues" evidence="1">
    <location>
        <begin position="1068"/>
        <end position="1082"/>
    </location>
</feature>
<feature type="region of interest" description="Disordered" evidence="1">
    <location>
        <begin position="447"/>
        <end position="555"/>
    </location>
</feature>
<dbReference type="EMBL" id="JABCKI010000048">
    <property type="protein sequence ID" value="KAG5653515.1"/>
    <property type="molecule type" value="Genomic_DNA"/>
</dbReference>
<evidence type="ECO:0000259" key="2">
    <source>
        <dbReference type="PROSITE" id="PS50172"/>
    </source>
</evidence>
<dbReference type="AlphaFoldDB" id="A0A9P7GU80"/>
<proteinExistence type="predicted"/>
<evidence type="ECO:0000256" key="1">
    <source>
        <dbReference type="SAM" id="MobiDB-lite"/>
    </source>
</evidence>
<feature type="compositionally biased region" description="Polar residues" evidence="1">
    <location>
        <begin position="126"/>
        <end position="136"/>
    </location>
</feature>
<feature type="compositionally biased region" description="Basic and acidic residues" evidence="1">
    <location>
        <begin position="483"/>
        <end position="493"/>
    </location>
</feature>
<dbReference type="OrthoDB" id="2384350at2759"/>
<dbReference type="InterPro" id="IPR001357">
    <property type="entry name" value="BRCT_dom"/>
</dbReference>
<organism evidence="3 4">
    <name type="scientific">Sphagnurus paluster</name>
    <dbReference type="NCBI Taxonomy" id="117069"/>
    <lineage>
        <taxon>Eukaryota</taxon>
        <taxon>Fungi</taxon>
        <taxon>Dikarya</taxon>
        <taxon>Basidiomycota</taxon>
        <taxon>Agaricomycotina</taxon>
        <taxon>Agaricomycetes</taxon>
        <taxon>Agaricomycetidae</taxon>
        <taxon>Agaricales</taxon>
        <taxon>Tricholomatineae</taxon>
        <taxon>Lyophyllaceae</taxon>
        <taxon>Sphagnurus</taxon>
    </lineage>
</organism>
<feature type="compositionally biased region" description="Basic residues" evidence="1">
    <location>
        <begin position="503"/>
        <end position="513"/>
    </location>
</feature>
<feature type="compositionally biased region" description="Low complexity" evidence="1">
    <location>
        <begin position="149"/>
        <end position="167"/>
    </location>
</feature>
<feature type="region of interest" description="Disordered" evidence="1">
    <location>
        <begin position="1"/>
        <end position="27"/>
    </location>
</feature>
<feature type="region of interest" description="Disordered" evidence="1">
    <location>
        <begin position="960"/>
        <end position="983"/>
    </location>
</feature>
<dbReference type="CDD" id="cd17716">
    <property type="entry name" value="BRCT_microcephalin_rpt1"/>
    <property type="match status" value="1"/>
</dbReference>
<feature type="region of interest" description="Disordered" evidence="1">
    <location>
        <begin position="588"/>
        <end position="609"/>
    </location>
</feature>
<feature type="region of interest" description="Disordered" evidence="1">
    <location>
        <begin position="658"/>
        <end position="678"/>
    </location>
</feature>
<feature type="region of interest" description="Disordered" evidence="1">
    <location>
        <begin position="354"/>
        <end position="433"/>
    </location>
</feature>
<reference evidence="3" key="1">
    <citation type="submission" date="2021-02" db="EMBL/GenBank/DDBJ databases">
        <authorList>
            <person name="Nieuwenhuis M."/>
            <person name="Van De Peppel L.J.J."/>
        </authorList>
    </citation>
    <scope>NUCLEOTIDE SEQUENCE</scope>
    <source>
        <strain evidence="3">D49</strain>
    </source>
</reference>
<feature type="compositionally biased region" description="Polar residues" evidence="1">
    <location>
        <begin position="658"/>
        <end position="668"/>
    </location>
</feature>
<feature type="domain" description="BRCT" evidence="2">
    <location>
        <begin position="1114"/>
        <end position="1208"/>
    </location>
</feature>
<feature type="region of interest" description="Disordered" evidence="1">
    <location>
        <begin position="66"/>
        <end position="219"/>
    </location>
</feature>
<comment type="caution">
    <text evidence="3">The sequence shown here is derived from an EMBL/GenBank/DDBJ whole genome shotgun (WGS) entry which is preliminary data.</text>
</comment>
<evidence type="ECO:0000313" key="3">
    <source>
        <dbReference type="EMBL" id="KAG5653515.1"/>
    </source>
</evidence>
<feature type="compositionally biased region" description="Basic and acidic residues" evidence="1">
    <location>
        <begin position="1012"/>
        <end position="1030"/>
    </location>
</feature>
<feature type="compositionally biased region" description="Polar residues" evidence="1">
    <location>
        <begin position="862"/>
        <end position="881"/>
    </location>
</feature>
<feature type="compositionally biased region" description="Polar residues" evidence="1">
    <location>
        <begin position="464"/>
        <end position="482"/>
    </location>
</feature>
<dbReference type="Gene3D" id="3.40.50.10190">
    <property type="entry name" value="BRCT domain"/>
    <property type="match status" value="1"/>
</dbReference>
<gene>
    <name evidence="3" type="ORF">H0H81_012588</name>
</gene>